<protein>
    <recommendedName>
        <fullName evidence="7">Rhodopsin domain-containing protein</fullName>
    </recommendedName>
</protein>
<evidence type="ECO:0000256" key="4">
    <source>
        <dbReference type="ARBA" id="ARBA00023136"/>
    </source>
</evidence>
<keyword evidence="9" id="KW-1185">Reference proteome</keyword>
<dbReference type="Pfam" id="PF20684">
    <property type="entry name" value="Fung_rhodopsin"/>
    <property type="match status" value="1"/>
</dbReference>
<evidence type="ECO:0000313" key="9">
    <source>
        <dbReference type="Proteomes" id="UP001600888"/>
    </source>
</evidence>
<keyword evidence="3 6" id="KW-1133">Transmembrane helix</keyword>
<proteinExistence type="inferred from homology"/>
<feature type="domain" description="Rhodopsin" evidence="7">
    <location>
        <begin position="4"/>
        <end position="228"/>
    </location>
</feature>
<comment type="caution">
    <text evidence="8">The sequence shown here is derived from an EMBL/GenBank/DDBJ whole genome shotgun (WGS) entry which is preliminary data.</text>
</comment>
<gene>
    <name evidence="8" type="ORF">FJTKL_12158</name>
</gene>
<dbReference type="PANTHER" id="PTHR33048">
    <property type="entry name" value="PTH11-LIKE INTEGRAL MEMBRANE PROTEIN (AFU_ORTHOLOGUE AFUA_5G11245)"/>
    <property type="match status" value="1"/>
</dbReference>
<keyword evidence="4 6" id="KW-0472">Membrane</keyword>
<evidence type="ECO:0000313" key="8">
    <source>
        <dbReference type="EMBL" id="KAL2280842.1"/>
    </source>
</evidence>
<dbReference type="InterPro" id="IPR052337">
    <property type="entry name" value="SAT4-like"/>
</dbReference>
<accession>A0ABR4EEM1</accession>
<dbReference type="InterPro" id="IPR049326">
    <property type="entry name" value="Rhodopsin_dom_fungi"/>
</dbReference>
<comment type="subcellular location">
    <subcellularLocation>
        <location evidence="1">Membrane</location>
        <topology evidence="1">Multi-pass membrane protein</topology>
    </subcellularLocation>
</comment>
<sequence length="338" mass="37471">MLGSCAYGFGQHIYNLSPENKLKTLKVRHQSSATQSPIWSLTALTPAILFQLFYVAQIFYKLTMNLTKISILLLYMRIFAVFTWFRSIGRALIGIVTAYMIAAFFAAVFQCTPVENAWDKSIAGSCISIEKNWYANAGFSIATDVIILLLPIKPILSLKLPVGDKIAVLGVFILGAFVTLTSILRMQTLSFSSTSPDMTYDIASSMWTIIEDNAAIICACLPMCKRALAAIFPSLAFEGRRNWSNKLSYQSGSNRSRWTQFFDGPASKDQSALVLDPRQVSTHSQVQTGCYPSEEFIMSPVHDGKRTESSGSEEGIGAIRKVTRYEVAYDDAPIPRTK</sequence>
<dbReference type="Proteomes" id="UP001600888">
    <property type="component" value="Unassembled WGS sequence"/>
</dbReference>
<evidence type="ECO:0000256" key="5">
    <source>
        <dbReference type="ARBA" id="ARBA00038359"/>
    </source>
</evidence>
<keyword evidence="2 6" id="KW-0812">Transmembrane</keyword>
<dbReference type="PANTHER" id="PTHR33048:SF55">
    <property type="entry name" value="INTEGRAL MEMBRANE PROTEIN"/>
    <property type="match status" value="1"/>
</dbReference>
<feature type="transmembrane region" description="Helical" evidence="6">
    <location>
        <begin position="66"/>
        <end position="85"/>
    </location>
</feature>
<feature type="transmembrane region" description="Helical" evidence="6">
    <location>
        <begin position="91"/>
        <end position="112"/>
    </location>
</feature>
<dbReference type="EMBL" id="JBAWTH010000062">
    <property type="protein sequence ID" value="KAL2280842.1"/>
    <property type="molecule type" value="Genomic_DNA"/>
</dbReference>
<evidence type="ECO:0000259" key="7">
    <source>
        <dbReference type="Pfam" id="PF20684"/>
    </source>
</evidence>
<reference evidence="8 9" key="1">
    <citation type="submission" date="2024-03" db="EMBL/GenBank/DDBJ databases">
        <title>A high-quality draft genome sequence of Diaporthe vaccinii, a causative agent of upright dieback and viscid rot disease in cranberry plants.</title>
        <authorList>
            <person name="Sarrasin M."/>
            <person name="Lang B.F."/>
            <person name="Burger G."/>
        </authorList>
    </citation>
    <scope>NUCLEOTIDE SEQUENCE [LARGE SCALE GENOMIC DNA]</scope>
    <source>
        <strain evidence="8 9">IS7</strain>
    </source>
</reference>
<name>A0ABR4EEM1_9PEZI</name>
<feature type="transmembrane region" description="Helical" evidence="6">
    <location>
        <begin position="133"/>
        <end position="154"/>
    </location>
</feature>
<evidence type="ECO:0000256" key="1">
    <source>
        <dbReference type="ARBA" id="ARBA00004141"/>
    </source>
</evidence>
<evidence type="ECO:0000256" key="6">
    <source>
        <dbReference type="SAM" id="Phobius"/>
    </source>
</evidence>
<organism evidence="8 9">
    <name type="scientific">Diaporthe vaccinii</name>
    <dbReference type="NCBI Taxonomy" id="105482"/>
    <lineage>
        <taxon>Eukaryota</taxon>
        <taxon>Fungi</taxon>
        <taxon>Dikarya</taxon>
        <taxon>Ascomycota</taxon>
        <taxon>Pezizomycotina</taxon>
        <taxon>Sordariomycetes</taxon>
        <taxon>Sordariomycetidae</taxon>
        <taxon>Diaporthales</taxon>
        <taxon>Diaporthaceae</taxon>
        <taxon>Diaporthe</taxon>
        <taxon>Diaporthe eres species complex</taxon>
    </lineage>
</organism>
<comment type="similarity">
    <text evidence="5">Belongs to the SAT4 family.</text>
</comment>
<evidence type="ECO:0000256" key="2">
    <source>
        <dbReference type="ARBA" id="ARBA00022692"/>
    </source>
</evidence>
<evidence type="ECO:0000256" key="3">
    <source>
        <dbReference type="ARBA" id="ARBA00022989"/>
    </source>
</evidence>
<feature type="transmembrane region" description="Helical" evidence="6">
    <location>
        <begin position="38"/>
        <end position="59"/>
    </location>
</feature>
<feature type="transmembrane region" description="Helical" evidence="6">
    <location>
        <begin position="166"/>
        <end position="184"/>
    </location>
</feature>